<dbReference type="EMBL" id="LAZR01059818">
    <property type="protein sequence ID" value="KKK66993.1"/>
    <property type="molecule type" value="Genomic_DNA"/>
</dbReference>
<protein>
    <submittedName>
        <fullName evidence="1">Uncharacterized protein</fullName>
    </submittedName>
</protein>
<feature type="non-terminal residue" evidence="1">
    <location>
        <position position="83"/>
    </location>
</feature>
<evidence type="ECO:0000313" key="1">
    <source>
        <dbReference type="EMBL" id="KKK66993.1"/>
    </source>
</evidence>
<reference evidence="1" key="1">
    <citation type="journal article" date="2015" name="Nature">
        <title>Complex archaea that bridge the gap between prokaryotes and eukaryotes.</title>
        <authorList>
            <person name="Spang A."/>
            <person name="Saw J.H."/>
            <person name="Jorgensen S.L."/>
            <person name="Zaremba-Niedzwiedzka K."/>
            <person name="Martijn J."/>
            <person name="Lind A.E."/>
            <person name="van Eijk R."/>
            <person name="Schleper C."/>
            <person name="Guy L."/>
            <person name="Ettema T.J."/>
        </authorList>
    </citation>
    <scope>NUCLEOTIDE SEQUENCE</scope>
</reference>
<dbReference type="AlphaFoldDB" id="A0A0F8XDS4"/>
<sequence length="83" mass="10173">MIKTKNDVLVTTDFVRIVHGGRGDYVEFTKDQMILENISIIRDTIWRLSEKWKNRVYYVEYRTTDNIKIYYQKRLVKYADYKL</sequence>
<name>A0A0F8XDS4_9ZZZZ</name>
<accession>A0A0F8XDS4</accession>
<comment type="caution">
    <text evidence="1">The sequence shown here is derived from an EMBL/GenBank/DDBJ whole genome shotgun (WGS) entry which is preliminary data.</text>
</comment>
<gene>
    <name evidence="1" type="ORF">LCGC14_2958520</name>
</gene>
<proteinExistence type="predicted"/>
<organism evidence="1">
    <name type="scientific">marine sediment metagenome</name>
    <dbReference type="NCBI Taxonomy" id="412755"/>
    <lineage>
        <taxon>unclassified sequences</taxon>
        <taxon>metagenomes</taxon>
        <taxon>ecological metagenomes</taxon>
    </lineage>
</organism>